<reference evidence="3" key="1">
    <citation type="journal article" date="2011" name="Proc. Natl. Acad. Sci. U.S.A.">
        <title>Obligate biotrophy features unraveled by the genomic analysis of rust fungi.</title>
        <authorList>
            <person name="Duplessis S."/>
            <person name="Cuomo C.A."/>
            <person name="Lin Y.-C."/>
            <person name="Aerts A."/>
            <person name="Tisserant E."/>
            <person name="Veneault-Fourrey C."/>
            <person name="Joly D.L."/>
            <person name="Hacquard S."/>
            <person name="Amselem J."/>
            <person name="Cantarel B.L."/>
            <person name="Chiu R."/>
            <person name="Coutinho P.M."/>
            <person name="Feau N."/>
            <person name="Field M."/>
            <person name="Frey P."/>
            <person name="Gelhaye E."/>
            <person name="Goldberg J."/>
            <person name="Grabherr M.G."/>
            <person name="Kodira C.D."/>
            <person name="Kohler A."/>
            <person name="Kuees U."/>
            <person name="Lindquist E.A."/>
            <person name="Lucas S.M."/>
            <person name="Mago R."/>
            <person name="Mauceli E."/>
            <person name="Morin E."/>
            <person name="Murat C."/>
            <person name="Pangilinan J.L."/>
            <person name="Park R."/>
            <person name="Pearson M."/>
            <person name="Quesneville H."/>
            <person name="Rouhier N."/>
            <person name="Sakthikumar S."/>
            <person name="Salamov A.A."/>
            <person name="Schmutz J."/>
            <person name="Selles B."/>
            <person name="Shapiro H."/>
            <person name="Tanguay P."/>
            <person name="Tuskan G.A."/>
            <person name="Henrissat B."/>
            <person name="Van de Peer Y."/>
            <person name="Rouze P."/>
            <person name="Ellis J.G."/>
            <person name="Dodds P.N."/>
            <person name="Schein J.E."/>
            <person name="Zhong S."/>
            <person name="Hamelin R.C."/>
            <person name="Grigoriev I.V."/>
            <person name="Szabo L.J."/>
            <person name="Martin F."/>
        </authorList>
    </citation>
    <scope>NUCLEOTIDE SEQUENCE [LARGE SCALE GENOMIC DNA]</scope>
    <source>
        <strain evidence="3">98AG31 / pathotype 3-4-7</strain>
    </source>
</reference>
<organism evidence="3">
    <name type="scientific">Melampsora larici-populina (strain 98AG31 / pathotype 3-4-7)</name>
    <name type="common">Poplar leaf rust fungus</name>
    <dbReference type="NCBI Taxonomy" id="747676"/>
    <lineage>
        <taxon>Eukaryota</taxon>
        <taxon>Fungi</taxon>
        <taxon>Dikarya</taxon>
        <taxon>Basidiomycota</taxon>
        <taxon>Pucciniomycotina</taxon>
        <taxon>Pucciniomycetes</taxon>
        <taxon>Pucciniales</taxon>
        <taxon>Melampsoraceae</taxon>
        <taxon>Melampsora</taxon>
    </lineage>
</organism>
<feature type="compositionally biased region" description="Low complexity" evidence="1">
    <location>
        <begin position="75"/>
        <end position="85"/>
    </location>
</feature>
<name>F4RUD6_MELLP</name>
<dbReference type="AlphaFoldDB" id="F4RUD6"/>
<dbReference type="KEGG" id="mlr:MELLADRAFT_72474"/>
<evidence type="ECO:0000313" key="3">
    <source>
        <dbReference type="Proteomes" id="UP000001072"/>
    </source>
</evidence>
<gene>
    <name evidence="2" type="ORF">MELLADRAFT_72474</name>
</gene>
<dbReference type="GeneID" id="18932110"/>
<feature type="region of interest" description="Disordered" evidence="1">
    <location>
        <begin position="1"/>
        <end position="96"/>
    </location>
</feature>
<dbReference type="HOGENOM" id="CLU_2360162_0_0_1"/>
<protein>
    <submittedName>
        <fullName evidence="2">Uncharacterized protein</fullName>
    </submittedName>
</protein>
<dbReference type="RefSeq" id="XP_007412808.1">
    <property type="nucleotide sequence ID" value="XM_007412746.1"/>
</dbReference>
<feature type="compositionally biased region" description="Polar residues" evidence="1">
    <location>
        <begin position="65"/>
        <end position="74"/>
    </location>
</feature>
<accession>F4RUD6</accession>
<dbReference type="InParanoid" id="F4RUD6"/>
<feature type="compositionally biased region" description="Basic residues" evidence="1">
    <location>
        <begin position="86"/>
        <end position="96"/>
    </location>
</feature>
<sequence length="96" mass="10023">MNRGSAWRGRGVNVTNGPSRPSYHAVPPPRILTARRGGPPRGRGQHAYPVAQQLPGGFLPVSVEARSNGTTTTHPPRGGSPAPRGRGTRGRRGSAA</sequence>
<evidence type="ECO:0000256" key="1">
    <source>
        <dbReference type="SAM" id="MobiDB-lite"/>
    </source>
</evidence>
<evidence type="ECO:0000313" key="2">
    <source>
        <dbReference type="EMBL" id="EGG04015.1"/>
    </source>
</evidence>
<dbReference type="Proteomes" id="UP000001072">
    <property type="component" value="Unassembled WGS sequence"/>
</dbReference>
<dbReference type="EMBL" id="GL883121">
    <property type="protein sequence ID" value="EGG04015.1"/>
    <property type="molecule type" value="Genomic_DNA"/>
</dbReference>
<dbReference type="VEuPathDB" id="FungiDB:MELLADRAFT_72474"/>
<keyword evidence="3" id="KW-1185">Reference proteome</keyword>
<proteinExistence type="predicted"/>